<accession>A0A146G7X3</accession>
<feature type="compositionally biased region" description="Polar residues" evidence="1">
    <location>
        <begin position="56"/>
        <end position="73"/>
    </location>
</feature>
<dbReference type="InParanoid" id="A0A146G7X3"/>
<organism evidence="2 3">
    <name type="scientific">Terrimicrobium sacchariphilum</name>
    <dbReference type="NCBI Taxonomy" id="690879"/>
    <lineage>
        <taxon>Bacteria</taxon>
        <taxon>Pseudomonadati</taxon>
        <taxon>Verrucomicrobiota</taxon>
        <taxon>Terrimicrobiia</taxon>
        <taxon>Terrimicrobiales</taxon>
        <taxon>Terrimicrobiaceae</taxon>
        <taxon>Terrimicrobium</taxon>
    </lineage>
</organism>
<feature type="region of interest" description="Disordered" evidence="1">
    <location>
        <begin position="56"/>
        <end position="76"/>
    </location>
</feature>
<sequence length="205" mass="21549">MAPMQEMRVGFEAGWKISVLLCAVSAVFTGCSTKTPPPPSPPGTAAVIHMRPASLASATTTDEGARSYGTSDQMAVVPPANPKGPAYVSTPRDSRQDQIISLVRNGELAESNRGVMVFAKLGKGKKEPSASLFEEAIVLNRLRSKLKAIPNLPESVCSGATVRDSGAYLRLSPSMSASTVATIIDTALDTGGIRYVQVDLSRIDA</sequence>
<keyword evidence="3" id="KW-1185">Reference proteome</keyword>
<dbReference type="EMBL" id="BDCO01000002">
    <property type="protein sequence ID" value="GAT32987.1"/>
    <property type="molecule type" value="Genomic_DNA"/>
</dbReference>
<evidence type="ECO:0000313" key="2">
    <source>
        <dbReference type="EMBL" id="GAT32987.1"/>
    </source>
</evidence>
<protein>
    <submittedName>
        <fullName evidence="2">Uncharacterized protein</fullName>
    </submittedName>
</protein>
<evidence type="ECO:0000256" key="1">
    <source>
        <dbReference type="SAM" id="MobiDB-lite"/>
    </source>
</evidence>
<name>A0A146G7X3_TERSA</name>
<dbReference type="STRING" id="690879.TSACC_21391"/>
<reference evidence="3" key="1">
    <citation type="journal article" date="2017" name="Genome Announc.">
        <title>Draft Genome Sequence of Terrimicrobium sacchariphilum NM-5T, a Facultative Anaerobic Soil Bacterium of the Class Spartobacteria.</title>
        <authorList>
            <person name="Qiu Y.L."/>
            <person name="Tourlousse D.M."/>
            <person name="Matsuura N."/>
            <person name="Ohashi A."/>
            <person name="Sekiguchi Y."/>
        </authorList>
    </citation>
    <scope>NUCLEOTIDE SEQUENCE [LARGE SCALE GENOMIC DNA]</scope>
    <source>
        <strain evidence="3">NM-5</strain>
    </source>
</reference>
<comment type="caution">
    <text evidence="2">The sequence shown here is derived from an EMBL/GenBank/DDBJ whole genome shotgun (WGS) entry which is preliminary data.</text>
</comment>
<gene>
    <name evidence="2" type="ORF">TSACC_21391</name>
</gene>
<dbReference type="AlphaFoldDB" id="A0A146G7X3"/>
<dbReference type="Proteomes" id="UP000076023">
    <property type="component" value="Unassembled WGS sequence"/>
</dbReference>
<proteinExistence type="predicted"/>
<evidence type="ECO:0000313" key="3">
    <source>
        <dbReference type="Proteomes" id="UP000076023"/>
    </source>
</evidence>